<proteinExistence type="inferred from homology"/>
<comment type="similarity">
    <text evidence="1 8 9">Belongs to the universal ribosomal protein uS8 family.</text>
</comment>
<keyword evidence="5 8" id="KW-0687">Ribonucleoprotein</keyword>
<evidence type="ECO:0000256" key="4">
    <source>
        <dbReference type="ARBA" id="ARBA00022980"/>
    </source>
</evidence>
<dbReference type="Gene3D" id="3.30.1370.30">
    <property type="match status" value="1"/>
</dbReference>
<dbReference type="GO" id="GO:0005737">
    <property type="term" value="C:cytoplasm"/>
    <property type="evidence" value="ECO:0007669"/>
    <property type="project" value="UniProtKB-ARBA"/>
</dbReference>
<keyword evidence="2 8" id="KW-0699">rRNA-binding</keyword>
<evidence type="ECO:0000256" key="8">
    <source>
        <dbReference type="HAMAP-Rule" id="MF_01302"/>
    </source>
</evidence>
<dbReference type="GO" id="GO:0005840">
    <property type="term" value="C:ribosome"/>
    <property type="evidence" value="ECO:0007669"/>
    <property type="project" value="UniProtKB-KW"/>
</dbReference>
<sequence length="131" mass="14365">MLTDPVADMLTRIRNANQALHEKVSMPTSKLKEEIARILAAEGYIDGFEVLGTGARRTLAVTLRYGSSRKRVIEGLRRVSSPGRRVYSPAGELPRVQGGLGVAVISTSQGLLPDREARRRHLGGEVLCEVW</sequence>
<evidence type="ECO:0000256" key="1">
    <source>
        <dbReference type="ARBA" id="ARBA00006471"/>
    </source>
</evidence>
<evidence type="ECO:0000256" key="6">
    <source>
        <dbReference type="ARBA" id="ARBA00035258"/>
    </source>
</evidence>
<evidence type="ECO:0000256" key="2">
    <source>
        <dbReference type="ARBA" id="ARBA00022730"/>
    </source>
</evidence>
<dbReference type="NCBIfam" id="NF001109">
    <property type="entry name" value="PRK00136.1"/>
    <property type="match status" value="1"/>
</dbReference>
<dbReference type="InterPro" id="IPR047863">
    <property type="entry name" value="Ribosomal_uS8_CS"/>
</dbReference>
<evidence type="ECO:0000256" key="3">
    <source>
        <dbReference type="ARBA" id="ARBA00022884"/>
    </source>
</evidence>
<reference evidence="10" key="1">
    <citation type="journal article" date="2015" name="ISME J.">
        <title>Aquifer environment selects for microbial species cohorts in sediment and groundwater.</title>
        <authorList>
            <person name="Hug L.A."/>
            <person name="Thomas B.C."/>
            <person name="Brown C.T."/>
            <person name="Frischkorn K.R."/>
            <person name="Williams K.H."/>
            <person name="Tringe S.G."/>
            <person name="Banfield J.F."/>
        </authorList>
    </citation>
    <scope>NUCLEOTIDE SEQUENCE</scope>
</reference>
<comment type="subunit">
    <text evidence="7 8">Part of the 30S ribosomal subunit. Contacts proteins S5 and S12.</text>
</comment>
<dbReference type="PROSITE" id="PS00053">
    <property type="entry name" value="RIBOSOMAL_S8"/>
    <property type="match status" value="1"/>
</dbReference>
<dbReference type="GO" id="GO:0006412">
    <property type="term" value="P:translation"/>
    <property type="evidence" value="ECO:0007669"/>
    <property type="project" value="UniProtKB-UniRule"/>
</dbReference>
<dbReference type="GO" id="GO:0003735">
    <property type="term" value="F:structural constituent of ribosome"/>
    <property type="evidence" value="ECO:0007669"/>
    <property type="project" value="InterPro"/>
</dbReference>
<evidence type="ECO:0000256" key="5">
    <source>
        <dbReference type="ARBA" id="ARBA00023274"/>
    </source>
</evidence>
<dbReference type="PANTHER" id="PTHR11758">
    <property type="entry name" value="40S RIBOSOMAL PROTEIN S15A"/>
    <property type="match status" value="1"/>
</dbReference>
<dbReference type="GO" id="GO:1990904">
    <property type="term" value="C:ribonucleoprotein complex"/>
    <property type="evidence" value="ECO:0007669"/>
    <property type="project" value="UniProtKB-KW"/>
</dbReference>
<dbReference type="Pfam" id="PF00410">
    <property type="entry name" value="Ribosomal_S8"/>
    <property type="match status" value="1"/>
</dbReference>
<dbReference type="EMBL" id="KT006971">
    <property type="protein sequence ID" value="AKQ01617.1"/>
    <property type="molecule type" value="Genomic_DNA"/>
</dbReference>
<comment type="function">
    <text evidence="8">One of the primary rRNA binding proteins, it binds directly to 16S rRNA central domain where it helps coordinate assembly of the platform of the 30S subunit.</text>
</comment>
<keyword evidence="3 8" id="KW-0694">RNA-binding</keyword>
<name>A0A0H4T5A4_9ACTN</name>
<dbReference type="AlphaFoldDB" id="A0A0H4T5A4"/>
<dbReference type="FunFam" id="3.30.1490.10:FF:000001">
    <property type="entry name" value="30S ribosomal protein S8"/>
    <property type="match status" value="1"/>
</dbReference>
<keyword evidence="4 8" id="KW-0689">Ribosomal protein</keyword>
<dbReference type="SUPFAM" id="SSF56047">
    <property type="entry name" value="Ribosomal protein S8"/>
    <property type="match status" value="1"/>
</dbReference>
<dbReference type="InterPro" id="IPR035987">
    <property type="entry name" value="Ribosomal_uS8_sf"/>
</dbReference>
<evidence type="ECO:0000256" key="7">
    <source>
        <dbReference type="ARBA" id="ARBA00046740"/>
    </source>
</evidence>
<dbReference type="Gene3D" id="3.30.1490.10">
    <property type="match status" value="1"/>
</dbReference>
<evidence type="ECO:0000313" key="10">
    <source>
        <dbReference type="EMBL" id="AKQ01617.1"/>
    </source>
</evidence>
<organism evidence="10">
    <name type="scientific">uncultured actinobacterium Rifle_16ft_4_minimus_2010</name>
    <dbReference type="NCBI Taxonomy" id="1665146"/>
    <lineage>
        <taxon>Bacteria</taxon>
        <taxon>Bacillati</taxon>
        <taxon>Actinomycetota</taxon>
        <taxon>Actinomycetes</taxon>
        <taxon>marine Actinobacteria clade</taxon>
        <taxon>environmental samples</taxon>
    </lineage>
</organism>
<dbReference type="InterPro" id="IPR000630">
    <property type="entry name" value="Ribosomal_uS8"/>
</dbReference>
<evidence type="ECO:0000256" key="9">
    <source>
        <dbReference type="RuleBase" id="RU003660"/>
    </source>
</evidence>
<dbReference type="HAMAP" id="MF_01302_B">
    <property type="entry name" value="Ribosomal_uS8_B"/>
    <property type="match status" value="1"/>
</dbReference>
<protein>
    <recommendedName>
        <fullName evidence="6 8">Small ribosomal subunit protein uS8</fullName>
    </recommendedName>
</protein>
<gene>
    <name evidence="8 10" type="primary">rpsH</name>
</gene>
<accession>A0A0H4T5A4</accession>
<dbReference type="GO" id="GO:0019843">
    <property type="term" value="F:rRNA binding"/>
    <property type="evidence" value="ECO:0007669"/>
    <property type="project" value="UniProtKB-UniRule"/>
</dbReference>
<dbReference type="FunFam" id="3.30.1370.30:FF:000002">
    <property type="entry name" value="30S ribosomal protein S8"/>
    <property type="match status" value="1"/>
</dbReference>